<dbReference type="PROSITE" id="PS50943">
    <property type="entry name" value="HTH_CROC1"/>
    <property type="match status" value="1"/>
</dbReference>
<evidence type="ECO:0000313" key="3">
    <source>
        <dbReference type="EMBL" id="AIY43873.1"/>
    </source>
</evidence>
<dbReference type="InterPro" id="IPR001387">
    <property type="entry name" value="Cro/C1-type_HTH"/>
</dbReference>
<dbReference type="KEGG" id="care:LT85_4715"/>
<dbReference type="CDD" id="cd00093">
    <property type="entry name" value="HTH_XRE"/>
    <property type="match status" value="1"/>
</dbReference>
<evidence type="ECO:0000256" key="1">
    <source>
        <dbReference type="ARBA" id="ARBA00023125"/>
    </source>
</evidence>
<evidence type="ECO:0000313" key="4">
    <source>
        <dbReference type="Proteomes" id="UP000030302"/>
    </source>
</evidence>
<dbReference type="OrthoDB" id="6307340at2"/>
<dbReference type="HOGENOM" id="CLU_066192_4_7_4"/>
<dbReference type="NCBIfam" id="NF041951">
    <property type="entry name" value="phage_RstR"/>
    <property type="match status" value="1"/>
</dbReference>
<sequence length="127" mass="14726">MSFSQRLTSFRKEQGFTQQQMADKIGMHVSQFKRYEGGNARPNIDVFRRIALALNVSADTLLFEAGERNPEDRLKLQFEAMLKLDEHERDAMELVIASVLHMHDAKRWTQVPIQENPIDRINDPATK</sequence>
<dbReference type="InterPro" id="IPR010982">
    <property type="entry name" value="Lambda_DNA-bd_dom_sf"/>
</dbReference>
<protein>
    <submittedName>
        <fullName evidence="3">RstR phage-related transcriptional repressor</fullName>
    </submittedName>
</protein>
<reference evidence="4" key="1">
    <citation type="journal article" date="2014" name="Soil Biol. Biochem.">
        <title>Structure and function of bacterial communities in ageing soils: Insights from the Mendocino ecological staircase.</title>
        <authorList>
            <person name="Uroz S."/>
            <person name="Tech J.J."/>
            <person name="Sawaya N.A."/>
            <person name="Frey-Klett P."/>
            <person name="Leveau J.H.J."/>
        </authorList>
    </citation>
    <scope>NUCLEOTIDE SEQUENCE [LARGE SCALE GENOMIC DNA]</scope>
    <source>
        <strain evidence="4">Cal35</strain>
    </source>
</reference>
<dbReference type="PANTHER" id="PTHR46558:SF11">
    <property type="entry name" value="HTH-TYPE TRANSCRIPTIONAL REGULATOR XRE"/>
    <property type="match status" value="1"/>
</dbReference>
<keyword evidence="1" id="KW-0238">DNA-binding</keyword>
<dbReference type="EMBL" id="CP009962">
    <property type="protein sequence ID" value="AIY43873.1"/>
    <property type="molecule type" value="Genomic_DNA"/>
</dbReference>
<organism evidence="3 4">
    <name type="scientific">Collimonas arenae</name>
    <dbReference type="NCBI Taxonomy" id="279058"/>
    <lineage>
        <taxon>Bacteria</taxon>
        <taxon>Pseudomonadati</taxon>
        <taxon>Pseudomonadota</taxon>
        <taxon>Betaproteobacteria</taxon>
        <taxon>Burkholderiales</taxon>
        <taxon>Oxalobacteraceae</taxon>
        <taxon>Collimonas</taxon>
    </lineage>
</organism>
<name>A0A0A1FGH8_9BURK</name>
<dbReference type="SMART" id="SM00530">
    <property type="entry name" value="HTH_XRE"/>
    <property type="match status" value="1"/>
</dbReference>
<keyword evidence="4" id="KW-1185">Reference proteome</keyword>
<dbReference type="AlphaFoldDB" id="A0A0A1FGH8"/>
<proteinExistence type="predicted"/>
<evidence type="ECO:0000259" key="2">
    <source>
        <dbReference type="PROSITE" id="PS50943"/>
    </source>
</evidence>
<dbReference type="SUPFAM" id="SSF47413">
    <property type="entry name" value="lambda repressor-like DNA-binding domains"/>
    <property type="match status" value="1"/>
</dbReference>
<dbReference type="GO" id="GO:0003677">
    <property type="term" value="F:DNA binding"/>
    <property type="evidence" value="ECO:0007669"/>
    <property type="project" value="UniProtKB-KW"/>
</dbReference>
<feature type="domain" description="HTH cro/C1-type" evidence="2">
    <location>
        <begin position="7"/>
        <end position="61"/>
    </location>
</feature>
<gene>
    <name evidence="3" type="ORF">LT85_4715</name>
</gene>
<dbReference type="Proteomes" id="UP000030302">
    <property type="component" value="Chromosome"/>
</dbReference>
<dbReference type="Pfam" id="PF01381">
    <property type="entry name" value="HTH_3"/>
    <property type="match status" value="1"/>
</dbReference>
<dbReference type="PANTHER" id="PTHR46558">
    <property type="entry name" value="TRACRIPTIONAL REGULATORY PROTEIN-RELATED-RELATED"/>
    <property type="match status" value="1"/>
</dbReference>
<dbReference type="InterPro" id="IPR049639">
    <property type="entry name" value="RstR"/>
</dbReference>
<dbReference type="Gene3D" id="1.10.260.40">
    <property type="entry name" value="lambda repressor-like DNA-binding domains"/>
    <property type="match status" value="1"/>
</dbReference>
<accession>A0A0A1FGH8</accession>
<dbReference type="RefSeq" id="WP_052135417.1">
    <property type="nucleotide sequence ID" value="NZ_CP009962.1"/>
</dbReference>